<evidence type="ECO:0000313" key="3">
    <source>
        <dbReference type="WBParaSite" id="jg14366"/>
    </source>
</evidence>
<dbReference type="WBParaSite" id="jg14366">
    <property type="protein sequence ID" value="jg14366"/>
    <property type="gene ID" value="jg14366"/>
</dbReference>
<feature type="domain" description="Thioredoxin-like fold" evidence="1">
    <location>
        <begin position="42"/>
        <end position="136"/>
    </location>
</feature>
<dbReference type="Pfam" id="PF17172">
    <property type="entry name" value="GST_N_4"/>
    <property type="match status" value="1"/>
</dbReference>
<keyword evidence="2" id="KW-1185">Reference proteome</keyword>
<name>A0A915D1D7_9BILA</name>
<dbReference type="Proteomes" id="UP000887574">
    <property type="component" value="Unplaced"/>
</dbReference>
<organism evidence="2 3">
    <name type="scientific">Ditylenchus dipsaci</name>
    <dbReference type="NCBI Taxonomy" id="166011"/>
    <lineage>
        <taxon>Eukaryota</taxon>
        <taxon>Metazoa</taxon>
        <taxon>Ecdysozoa</taxon>
        <taxon>Nematoda</taxon>
        <taxon>Chromadorea</taxon>
        <taxon>Rhabditida</taxon>
        <taxon>Tylenchina</taxon>
        <taxon>Tylenchomorpha</taxon>
        <taxon>Sphaerularioidea</taxon>
        <taxon>Anguinidae</taxon>
        <taxon>Anguininae</taxon>
        <taxon>Ditylenchus</taxon>
    </lineage>
</organism>
<dbReference type="PANTHER" id="PTHR12289">
    <property type="entry name" value="METAXIN RELATED"/>
    <property type="match status" value="1"/>
</dbReference>
<dbReference type="InterPro" id="IPR050931">
    <property type="entry name" value="Mito_Protein_Transport_Metaxin"/>
</dbReference>
<protein>
    <submittedName>
        <fullName evidence="3">Thioredoxin-like fold domain-containing protein</fullName>
    </submittedName>
</protein>
<proteinExistence type="predicted"/>
<dbReference type="AlphaFoldDB" id="A0A915D1D7"/>
<dbReference type="PANTHER" id="PTHR12289:SF41">
    <property type="entry name" value="FAILED AXON CONNECTIONS-RELATED"/>
    <property type="match status" value="1"/>
</dbReference>
<reference evidence="3" key="1">
    <citation type="submission" date="2022-11" db="UniProtKB">
        <authorList>
            <consortium name="WormBaseParasite"/>
        </authorList>
    </citation>
    <scope>IDENTIFICATION</scope>
</reference>
<sequence>MRPLGQFDFKKQRKSPYVEDYEPGLVYLFQYPRTRVLPNISPFCIKLETWLRIADINYKNVEGLPFSIRSREGTLPFVELDGIEYPDSNLAIEDLTSILNKDSVEAHLNDEQKAMSRAFEVVVENSLLYAHLKFRLQYAKDLFSLYKPGTLDPLTAAMIPTYWKKAVTKMINVSFIGKHFEDNIRRISEQGGCSSF</sequence>
<dbReference type="SUPFAM" id="SSF52833">
    <property type="entry name" value="Thioredoxin-like"/>
    <property type="match status" value="1"/>
</dbReference>
<dbReference type="InterPro" id="IPR012336">
    <property type="entry name" value="Thioredoxin-like_fold"/>
</dbReference>
<accession>A0A915D1D7</accession>
<evidence type="ECO:0000259" key="1">
    <source>
        <dbReference type="Pfam" id="PF17172"/>
    </source>
</evidence>
<evidence type="ECO:0000313" key="2">
    <source>
        <dbReference type="Proteomes" id="UP000887574"/>
    </source>
</evidence>
<dbReference type="GO" id="GO:0005737">
    <property type="term" value="C:cytoplasm"/>
    <property type="evidence" value="ECO:0007669"/>
    <property type="project" value="TreeGrafter"/>
</dbReference>
<dbReference type="InterPro" id="IPR036249">
    <property type="entry name" value="Thioredoxin-like_sf"/>
</dbReference>